<evidence type="ECO:0000259" key="2">
    <source>
        <dbReference type="SMART" id="SM00256"/>
    </source>
</evidence>
<dbReference type="Gene3D" id="1.20.1280.50">
    <property type="match status" value="1"/>
</dbReference>
<comment type="caution">
    <text evidence="3">The sequence shown here is derived from an EMBL/GenBank/DDBJ whole genome shotgun (WGS) entry which is preliminary data.</text>
</comment>
<dbReference type="SUPFAM" id="SSF81383">
    <property type="entry name" value="F-box domain"/>
    <property type="match status" value="1"/>
</dbReference>
<dbReference type="InterPro" id="IPR001810">
    <property type="entry name" value="F-box_dom"/>
</dbReference>
<gene>
    <name evidence="3" type="ORF">QVD17_09986</name>
</gene>
<dbReference type="Pfam" id="PF25372">
    <property type="entry name" value="DUF7885"/>
    <property type="match status" value="1"/>
</dbReference>
<sequence>MAKPCPHSSSTPSSSSSSSRKPINSRSLSTIFSLCNIAMEEAVEAPIDLLPMDLLAHIFVFITCFKDLAQTSGVCRKWRQGVKQSIGRREKLSFAGWKMDDESTSRVVRYAYGLKELDISKSRWGCQITDNGLYQLSTAKCIVNLTSISLWGMTGITDKGVVQLISRANSLQHLNIGGTFITDESLFAIATSCPHLKTAVLWGCRHVTENGLLVLVNSCPNLVTINVWGMRVPFDSFVTLLTIRPALQILPRSLLNIESIPLLPVF</sequence>
<dbReference type="InterPro" id="IPR057207">
    <property type="entry name" value="FBXL15_LRR"/>
</dbReference>
<proteinExistence type="predicted"/>
<dbReference type="FunFam" id="3.80.10.10:FF:000925">
    <property type="entry name" value="F-box protein At5g67140"/>
    <property type="match status" value="1"/>
</dbReference>
<protein>
    <recommendedName>
        <fullName evidence="2">F-box domain-containing protein</fullName>
    </recommendedName>
</protein>
<dbReference type="SMART" id="SM00367">
    <property type="entry name" value="LRR_CC"/>
    <property type="match status" value="4"/>
</dbReference>
<dbReference type="InterPro" id="IPR032675">
    <property type="entry name" value="LRR_dom_sf"/>
</dbReference>
<dbReference type="PANTHER" id="PTHR13318">
    <property type="entry name" value="PARTNER OF PAIRED, ISOFORM B-RELATED"/>
    <property type="match status" value="1"/>
</dbReference>
<name>A0AAD8NZ28_TARER</name>
<evidence type="ECO:0000313" key="4">
    <source>
        <dbReference type="Proteomes" id="UP001229421"/>
    </source>
</evidence>
<dbReference type="GO" id="GO:0019005">
    <property type="term" value="C:SCF ubiquitin ligase complex"/>
    <property type="evidence" value="ECO:0007669"/>
    <property type="project" value="TreeGrafter"/>
</dbReference>
<dbReference type="Gene3D" id="3.80.10.10">
    <property type="entry name" value="Ribonuclease Inhibitor"/>
    <property type="match status" value="1"/>
</dbReference>
<dbReference type="SUPFAM" id="SSF52047">
    <property type="entry name" value="RNI-like"/>
    <property type="match status" value="1"/>
</dbReference>
<reference evidence="3" key="1">
    <citation type="journal article" date="2023" name="bioRxiv">
        <title>Improved chromosome-level genome assembly for marigold (Tagetes erecta).</title>
        <authorList>
            <person name="Jiang F."/>
            <person name="Yuan L."/>
            <person name="Wang S."/>
            <person name="Wang H."/>
            <person name="Xu D."/>
            <person name="Wang A."/>
            <person name="Fan W."/>
        </authorList>
    </citation>
    <scope>NUCLEOTIDE SEQUENCE</scope>
    <source>
        <strain evidence="3">WSJ</strain>
        <tissue evidence="3">Leaf</tissue>
    </source>
</reference>
<evidence type="ECO:0000313" key="3">
    <source>
        <dbReference type="EMBL" id="KAK1433080.1"/>
    </source>
</evidence>
<feature type="domain" description="F-box" evidence="2">
    <location>
        <begin position="50"/>
        <end position="90"/>
    </location>
</feature>
<dbReference type="EMBL" id="JAUHHV010000002">
    <property type="protein sequence ID" value="KAK1433080.1"/>
    <property type="molecule type" value="Genomic_DNA"/>
</dbReference>
<dbReference type="InterPro" id="IPR006553">
    <property type="entry name" value="Leu-rich_rpt_Cys-con_subtyp"/>
</dbReference>
<dbReference type="InterPro" id="IPR036047">
    <property type="entry name" value="F-box-like_dom_sf"/>
</dbReference>
<evidence type="ECO:0000256" key="1">
    <source>
        <dbReference type="SAM" id="MobiDB-lite"/>
    </source>
</evidence>
<keyword evidence="4" id="KW-1185">Reference proteome</keyword>
<feature type="region of interest" description="Disordered" evidence="1">
    <location>
        <begin position="1"/>
        <end position="23"/>
    </location>
</feature>
<dbReference type="PANTHER" id="PTHR13318:SF190">
    <property type="entry name" value="PARTNER OF PAIRED, ISOFORM B"/>
    <property type="match status" value="1"/>
</dbReference>
<dbReference type="SMART" id="SM00256">
    <property type="entry name" value="FBOX"/>
    <property type="match status" value="1"/>
</dbReference>
<dbReference type="Proteomes" id="UP001229421">
    <property type="component" value="Unassembled WGS sequence"/>
</dbReference>
<accession>A0AAD8NZ28</accession>
<feature type="compositionally biased region" description="Low complexity" evidence="1">
    <location>
        <begin position="8"/>
        <end position="23"/>
    </location>
</feature>
<dbReference type="Pfam" id="PF12937">
    <property type="entry name" value="F-box-like"/>
    <property type="match status" value="1"/>
</dbReference>
<organism evidence="3 4">
    <name type="scientific">Tagetes erecta</name>
    <name type="common">African marigold</name>
    <dbReference type="NCBI Taxonomy" id="13708"/>
    <lineage>
        <taxon>Eukaryota</taxon>
        <taxon>Viridiplantae</taxon>
        <taxon>Streptophyta</taxon>
        <taxon>Embryophyta</taxon>
        <taxon>Tracheophyta</taxon>
        <taxon>Spermatophyta</taxon>
        <taxon>Magnoliopsida</taxon>
        <taxon>eudicotyledons</taxon>
        <taxon>Gunneridae</taxon>
        <taxon>Pentapetalae</taxon>
        <taxon>asterids</taxon>
        <taxon>campanulids</taxon>
        <taxon>Asterales</taxon>
        <taxon>Asteraceae</taxon>
        <taxon>Asteroideae</taxon>
        <taxon>Heliantheae alliance</taxon>
        <taxon>Tageteae</taxon>
        <taxon>Tagetes</taxon>
    </lineage>
</organism>
<dbReference type="GO" id="GO:0031146">
    <property type="term" value="P:SCF-dependent proteasomal ubiquitin-dependent protein catabolic process"/>
    <property type="evidence" value="ECO:0007669"/>
    <property type="project" value="TreeGrafter"/>
</dbReference>
<dbReference type="AlphaFoldDB" id="A0AAD8NZ28"/>